<dbReference type="InterPro" id="IPR031000">
    <property type="entry name" value="D_pro_red_PrdD"/>
</dbReference>
<sequence>MKDEEKVLRRLVIKTYHIEEIRLGNNVSIHDNCLQISTANIDKKLTNFPQIEKIEIEIIPPKDHKRWTNSIMDIIPISTKVLGRLGEGITHTLTGVYVVLTGVDAAGVQVAEFGSSEGILKEQLCLNKAGTPADEDFIISVNITLKAGQGTNREAILKAHQACDLFIQEIREKLKKVDGRSYTEKHEFFDKIRFNKKKIAIVKQVAGQGAMYDNQLLPQEPSGFAGGRSIIDLGNVPIVLTPNEYRDGALRAMT</sequence>
<dbReference type="GO" id="GO:0050485">
    <property type="term" value="F:oxidoreductase activity, acting on X-H and Y-H to form an X-Y bond, with a disulfide as acceptor"/>
    <property type="evidence" value="ECO:0007669"/>
    <property type="project" value="InterPro"/>
</dbReference>
<gene>
    <name evidence="2" type="ORF">HNQ80_004569</name>
</gene>
<keyword evidence="1" id="KW-0560">Oxidoreductase</keyword>
<dbReference type="AlphaFoldDB" id="A0A841L809"/>
<dbReference type="EMBL" id="JACHEN010000038">
    <property type="protein sequence ID" value="MBB6218405.1"/>
    <property type="molecule type" value="Genomic_DNA"/>
</dbReference>
<evidence type="ECO:0000256" key="1">
    <source>
        <dbReference type="ARBA" id="ARBA00023002"/>
    </source>
</evidence>
<dbReference type="InterPro" id="IPR015417">
    <property type="entry name" value="Gly_reductase_pB_sua/b"/>
</dbReference>
<proteinExistence type="predicted"/>
<evidence type="ECO:0000313" key="2">
    <source>
        <dbReference type="EMBL" id="MBB6218405.1"/>
    </source>
</evidence>
<dbReference type="NCBIfam" id="TIGR04482">
    <property type="entry name" value="D_pro_red_PrdD"/>
    <property type="match status" value="1"/>
</dbReference>
<dbReference type="Pfam" id="PF09338">
    <property type="entry name" value="Gly_reductase"/>
    <property type="match status" value="1"/>
</dbReference>
<keyword evidence="3" id="KW-1185">Reference proteome</keyword>
<dbReference type="RefSeq" id="WP_184312890.1">
    <property type="nucleotide sequence ID" value="NZ_JACHEN010000038.1"/>
</dbReference>
<organism evidence="2 3">
    <name type="scientific">Anaerosolibacter carboniphilus</name>
    <dbReference type="NCBI Taxonomy" id="1417629"/>
    <lineage>
        <taxon>Bacteria</taxon>
        <taxon>Bacillati</taxon>
        <taxon>Bacillota</taxon>
        <taxon>Clostridia</taxon>
        <taxon>Peptostreptococcales</taxon>
        <taxon>Thermotaleaceae</taxon>
        <taxon>Anaerosolibacter</taxon>
    </lineage>
</organism>
<protein>
    <submittedName>
        <fullName evidence="2">Proline reductase cluster protein PrdD</fullName>
    </submittedName>
</protein>
<dbReference type="Proteomes" id="UP000579281">
    <property type="component" value="Unassembled WGS sequence"/>
</dbReference>
<accession>A0A841L809</accession>
<comment type="caution">
    <text evidence="2">The sequence shown here is derived from an EMBL/GenBank/DDBJ whole genome shotgun (WGS) entry which is preliminary data.</text>
</comment>
<reference evidence="2 3" key="1">
    <citation type="submission" date="2020-08" db="EMBL/GenBank/DDBJ databases">
        <title>Genomic Encyclopedia of Type Strains, Phase IV (KMG-IV): sequencing the most valuable type-strain genomes for metagenomic binning, comparative biology and taxonomic classification.</title>
        <authorList>
            <person name="Goeker M."/>
        </authorList>
    </citation>
    <scope>NUCLEOTIDE SEQUENCE [LARGE SCALE GENOMIC DNA]</scope>
    <source>
        <strain evidence="2 3">DSM 103526</strain>
    </source>
</reference>
<evidence type="ECO:0000313" key="3">
    <source>
        <dbReference type="Proteomes" id="UP000579281"/>
    </source>
</evidence>
<name>A0A841L809_9FIRM</name>